<dbReference type="AlphaFoldDB" id="A0A811V3L5"/>
<evidence type="ECO:0000256" key="1">
    <source>
        <dbReference type="SAM" id="MobiDB-lite"/>
    </source>
</evidence>
<dbReference type="Proteomes" id="UP000606786">
    <property type="component" value="Unassembled WGS sequence"/>
</dbReference>
<organism evidence="2 3">
    <name type="scientific">Ceratitis capitata</name>
    <name type="common">Mediterranean fruit fly</name>
    <name type="synonym">Tephritis capitata</name>
    <dbReference type="NCBI Taxonomy" id="7213"/>
    <lineage>
        <taxon>Eukaryota</taxon>
        <taxon>Metazoa</taxon>
        <taxon>Ecdysozoa</taxon>
        <taxon>Arthropoda</taxon>
        <taxon>Hexapoda</taxon>
        <taxon>Insecta</taxon>
        <taxon>Pterygota</taxon>
        <taxon>Neoptera</taxon>
        <taxon>Endopterygota</taxon>
        <taxon>Diptera</taxon>
        <taxon>Brachycera</taxon>
        <taxon>Muscomorpha</taxon>
        <taxon>Tephritoidea</taxon>
        <taxon>Tephritidae</taxon>
        <taxon>Ceratitis</taxon>
        <taxon>Ceratitis</taxon>
    </lineage>
</organism>
<reference evidence="2" key="1">
    <citation type="submission" date="2020-11" db="EMBL/GenBank/DDBJ databases">
        <authorList>
            <person name="Whitehead M."/>
        </authorList>
    </citation>
    <scope>NUCLEOTIDE SEQUENCE</scope>
    <source>
        <strain evidence="2">EGII</strain>
    </source>
</reference>
<evidence type="ECO:0000313" key="2">
    <source>
        <dbReference type="EMBL" id="CAD7006049.1"/>
    </source>
</evidence>
<comment type="caution">
    <text evidence="2">The sequence shown here is derived from an EMBL/GenBank/DDBJ whole genome shotgun (WGS) entry which is preliminary data.</text>
</comment>
<proteinExistence type="predicted"/>
<protein>
    <submittedName>
        <fullName evidence="2">(Mediterranean fruit fly) hypothetical protein</fullName>
    </submittedName>
</protein>
<evidence type="ECO:0000313" key="3">
    <source>
        <dbReference type="Proteomes" id="UP000606786"/>
    </source>
</evidence>
<dbReference type="EMBL" id="CAJHJT010000034">
    <property type="protein sequence ID" value="CAD7006049.1"/>
    <property type="molecule type" value="Genomic_DNA"/>
</dbReference>
<sequence length="120" mass="13171">MIEVTPLNLPKKLQSYTTVQRVGRSAMHNSARARKPLKCSHSGSSNGGNDPSDLRHTHTPRCHVGGSKAQVGRASGSGTTWKCNLCNLYHSTARWIDDIPADTIELNLYCDPASDIPMRR</sequence>
<accession>A0A811V3L5</accession>
<keyword evidence="3" id="KW-1185">Reference proteome</keyword>
<feature type="region of interest" description="Disordered" evidence="1">
    <location>
        <begin position="21"/>
        <end position="76"/>
    </location>
</feature>
<name>A0A811V3L5_CERCA</name>
<gene>
    <name evidence="2" type="ORF">CCAP1982_LOCUS14384</name>
</gene>